<dbReference type="PROSITE" id="PS00211">
    <property type="entry name" value="ABC_TRANSPORTER_1"/>
    <property type="match status" value="1"/>
</dbReference>
<name>A0ABQ1G4Q5_9BACL</name>
<evidence type="ECO:0000256" key="1">
    <source>
        <dbReference type="ARBA" id="ARBA00022448"/>
    </source>
</evidence>
<dbReference type="RefSeq" id="WP_188429697.1">
    <property type="nucleotide sequence ID" value="NZ_BMEX01000002.1"/>
</dbReference>
<dbReference type="CDD" id="cd03230">
    <property type="entry name" value="ABC_DR_subfamily_A"/>
    <property type="match status" value="1"/>
</dbReference>
<organism evidence="5 6">
    <name type="scientific">Kroppenstedtia guangzhouensis</name>
    <dbReference type="NCBI Taxonomy" id="1274356"/>
    <lineage>
        <taxon>Bacteria</taxon>
        <taxon>Bacillati</taxon>
        <taxon>Bacillota</taxon>
        <taxon>Bacilli</taxon>
        <taxon>Bacillales</taxon>
        <taxon>Thermoactinomycetaceae</taxon>
        <taxon>Kroppenstedtia</taxon>
    </lineage>
</organism>
<dbReference type="InterPro" id="IPR027417">
    <property type="entry name" value="P-loop_NTPase"/>
</dbReference>
<proteinExistence type="predicted"/>
<dbReference type="PANTHER" id="PTHR42939:SF1">
    <property type="entry name" value="ABC TRANSPORTER ATP-BINDING PROTEIN ALBC-RELATED"/>
    <property type="match status" value="1"/>
</dbReference>
<keyword evidence="3 5" id="KW-0067">ATP-binding</keyword>
<protein>
    <submittedName>
        <fullName evidence="5">ABC transporter ATP-binding protein</fullName>
    </submittedName>
</protein>
<dbReference type="PROSITE" id="PS50893">
    <property type="entry name" value="ABC_TRANSPORTER_2"/>
    <property type="match status" value="1"/>
</dbReference>
<dbReference type="Pfam" id="PF00005">
    <property type="entry name" value="ABC_tran"/>
    <property type="match status" value="1"/>
</dbReference>
<dbReference type="PANTHER" id="PTHR42939">
    <property type="entry name" value="ABC TRANSPORTER ATP-BINDING PROTEIN ALBC-RELATED"/>
    <property type="match status" value="1"/>
</dbReference>
<comment type="caution">
    <text evidence="5">The sequence shown here is derived from an EMBL/GenBank/DDBJ whole genome shotgun (WGS) entry which is preliminary data.</text>
</comment>
<keyword evidence="2" id="KW-0547">Nucleotide-binding</keyword>
<dbReference type="Gene3D" id="3.40.50.300">
    <property type="entry name" value="P-loop containing nucleotide triphosphate hydrolases"/>
    <property type="match status" value="1"/>
</dbReference>
<dbReference type="InterPro" id="IPR051782">
    <property type="entry name" value="ABC_Transporter_VariousFunc"/>
</dbReference>
<evidence type="ECO:0000313" key="6">
    <source>
        <dbReference type="Proteomes" id="UP000617979"/>
    </source>
</evidence>
<evidence type="ECO:0000313" key="5">
    <source>
        <dbReference type="EMBL" id="GGA35832.1"/>
    </source>
</evidence>
<dbReference type="InterPro" id="IPR017871">
    <property type="entry name" value="ABC_transporter-like_CS"/>
</dbReference>
<dbReference type="EMBL" id="BMEX01000002">
    <property type="protein sequence ID" value="GGA35832.1"/>
    <property type="molecule type" value="Genomic_DNA"/>
</dbReference>
<dbReference type="InterPro" id="IPR003439">
    <property type="entry name" value="ABC_transporter-like_ATP-bd"/>
</dbReference>
<reference evidence="6" key="1">
    <citation type="journal article" date="2019" name="Int. J. Syst. Evol. Microbiol.">
        <title>The Global Catalogue of Microorganisms (GCM) 10K type strain sequencing project: providing services to taxonomists for standard genome sequencing and annotation.</title>
        <authorList>
            <consortium name="The Broad Institute Genomics Platform"/>
            <consortium name="The Broad Institute Genome Sequencing Center for Infectious Disease"/>
            <person name="Wu L."/>
            <person name="Ma J."/>
        </authorList>
    </citation>
    <scope>NUCLEOTIDE SEQUENCE [LARGE SCALE GENOMIC DNA]</scope>
    <source>
        <strain evidence="6">CGMCC 1.12404</strain>
    </source>
</reference>
<gene>
    <name evidence="5" type="ORF">GCM10007416_05860</name>
</gene>
<evidence type="ECO:0000256" key="2">
    <source>
        <dbReference type="ARBA" id="ARBA00022741"/>
    </source>
</evidence>
<accession>A0ABQ1G4Q5</accession>
<dbReference type="GO" id="GO:0005524">
    <property type="term" value="F:ATP binding"/>
    <property type="evidence" value="ECO:0007669"/>
    <property type="project" value="UniProtKB-KW"/>
</dbReference>
<keyword evidence="1" id="KW-0813">Transport</keyword>
<dbReference type="SUPFAM" id="SSF52540">
    <property type="entry name" value="P-loop containing nucleoside triphosphate hydrolases"/>
    <property type="match status" value="1"/>
</dbReference>
<dbReference type="Proteomes" id="UP000617979">
    <property type="component" value="Unassembled WGS sequence"/>
</dbReference>
<feature type="domain" description="ABC transporter" evidence="4">
    <location>
        <begin position="6"/>
        <end position="234"/>
    </location>
</feature>
<dbReference type="SMART" id="SM00382">
    <property type="entry name" value="AAA"/>
    <property type="match status" value="1"/>
</dbReference>
<dbReference type="InterPro" id="IPR003593">
    <property type="entry name" value="AAA+_ATPase"/>
</dbReference>
<evidence type="ECO:0000256" key="3">
    <source>
        <dbReference type="ARBA" id="ARBA00022840"/>
    </source>
</evidence>
<sequence length="286" mass="31706">MADEILVYEGVSKKLGGKEVLKQINLSISEGEIVGIVGANGSGKTTLLRLATGLIYPDQGEIRVAGKPVRPGLLGDLPVSLGVLIESPSFLPYLSGLKNLLLLASIRDQVNESKVRESIQRVGLDPDLRKPVKTYSLGMRQRLGIAQAMMEDPAIYLFDEPTNGLDHQGVEMFSEILTERTDQGACVVLVSHDQEEINRFCDRVYRMESGSLESVREKRVKGWRLLVESLEDVEKTLLLISGSQMSERKNGLPTVICKGTWKDEVELRYYLDQHGIQPVEIQVNAS</sequence>
<keyword evidence="6" id="KW-1185">Reference proteome</keyword>
<evidence type="ECO:0000259" key="4">
    <source>
        <dbReference type="PROSITE" id="PS50893"/>
    </source>
</evidence>